<dbReference type="EMBL" id="KU353537">
    <property type="protein sequence ID" value="APU87404.1"/>
    <property type="molecule type" value="mRNA"/>
</dbReference>
<keyword evidence="1" id="KW-0328">Glycosyltransferase</keyword>
<protein>
    <submittedName>
        <fullName evidence="1">Beta-1,4-mannan synthase</fullName>
        <ecNumber evidence="1">2.4.1.-</ecNumber>
    </submittedName>
</protein>
<dbReference type="GO" id="GO:0016757">
    <property type="term" value="F:glycosyltransferase activity"/>
    <property type="evidence" value="ECO:0007669"/>
    <property type="project" value="UniProtKB-KW"/>
</dbReference>
<sequence length="40" mass="4602">MDLAVRASLHGWEFVFVGDVKVSYSYLSDSFDKISRSKFN</sequence>
<accession>A0A678NSM3</accession>
<dbReference type="EMBL" id="KU353535">
    <property type="protein sequence ID" value="APU87402.1"/>
    <property type="molecule type" value="mRNA"/>
</dbReference>
<reference evidence="1" key="1">
    <citation type="submission" date="2015-12" db="EMBL/GenBank/DDBJ databases">
        <authorList>
            <person name="Chaudhury A."/>
            <person name="Yadav S."/>
            <person name="Yadav M."/>
            <person name="Khurana P."/>
            <person name="Tikaniya D."/>
            <person name="Kantiwal U."/>
            <person name="Sheoran P."/>
            <person name="Verma M."/>
        </authorList>
    </citation>
    <scope>NUCLEOTIDE SEQUENCE</scope>
    <source>
        <strain evidence="1">HG870</strain>
    </source>
</reference>
<proteinExistence type="evidence at transcript level"/>
<evidence type="ECO:0000313" key="1">
    <source>
        <dbReference type="EMBL" id="APU87404.1"/>
    </source>
</evidence>
<dbReference type="EC" id="2.4.1.-" evidence="1"/>
<organism evidence="1">
    <name type="scientific">Cyamopsis tetragonoloba</name>
    <name type="common">Guar</name>
    <name type="synonym">Cluster bean</name>
    <dbReference type="NCBI Taxonomy" id="3832"/>
    <lineage>
        <taxon>Eukaryota</taxon>
        <taxon>Viridiplantae</taxon>
        <taxon>Streptophyta</taxon>
        <taxon>Embryophyta</taxon>
        <taxon>Tracheophyta</taxon>
        <taxon>Spermatophyta</taxon>
        <taxon>Magnoliopsida</taxon>
        <taxon>eudicotyledons</taxon>
        <taxon>Gunneridae</taxon>
        <taxon>Pentapetalae</taxon>
        <taxon>rosids</taxon>
        <taxon>fabids</taxon>
        <taxon>Fabales</taxon>
        <taxon>Fabaceae</taxon>
        <taxon>Papilionoideae</taxon>
        <taxon>50 kb inversion clade</taxon>
        <taxon>NPAAA clade</taxon>
        <taxon>indigoferoid/millettioid clade</taxon>
        <taxon>Indigofereae</taxon>
        <taxon>Cyamopsis</taxon>
    </lineage>
</organism>
<keyword evidence="1" id="KW-0808">Transferase</keyword>
<dbReference type="AlphaFoldDB" id="A0A678NSM3"/>
<name>A0A678NSM3_CYATE</name>